<feature type="region of interest" description="Disordered" evidence="1">
    <location>
        <begin position="770"/>
        <end position="798"/>
    </location>
</feature>
<feature type="compositionally biased region" description="Low complexity" evidence="1">
    <location>
        <begin position="515"/>
        <end position="528"/>
    </location>
</feature>
<dbReference type="Proteomes" id="UP000224006">
    <property type="component" value="Chromosome I"/>
</dbReference>
<sequence>MRTTQKQPKKGARSPPVGSHPISGHHNQGARGNLKHQRTALESTLSDSLASGMPKAEAPASVDQTAPASHNGELASSRETCSTSANDDTVETPSSSAPMPLAPPSSEKAALTLEEAKAVLRDCSGIGSLLDSIFKDILDTAPSQSTAKDTPQTSCDGDSTPDGCTERSNGMNWGSGSSLSDSCIDSGRELTSDATPSVVALPESQCNLAPSSSTLKFAAPKPLTGELSTGMGKTSQGGKSKLYHEEFAHEDVSSVSARLPEGEDSTGVLSHTEKEEGRTHVLPDGGAKQPPSLTLELLRCQATCEEVAMKMLNRYIEAENEDAEERETLESLNLRPGQDIPTSEGDANAATERINARLTYMRLTKSLQNRQRATHILSPSKLNLKKPSNSSVMDTPHRAEWTRTRPAGIPERTAAEKTADNERLAKMQWRQSFLRNPRLDPNAAPKDQCPFKVEPEAAIFHGFRIGGVYQRSITFRNNSHLGRRLRVECAVPHKALRISPLIYKALAPAGGPNGASRSSASLPSAANAFQHPHKSGPRTGVIAPGMSAQVDIHFEPTSFEDITAQLLLHTDVGSFSMALLCRRELPQLAGLPSVLDCGTCMVGDAPEVRFPARNDGGEATFTIRCPRGDLREADAPAQPEAETLSCLSFASCEARADPEASRNDQRIQGCGDTGSAPSTTSSFAVAPSCFSLKKGETAEVCVRFESAKAGSFEGALIIHSDSGQTWRVHVKARAALSRLELMEVWGRPWTAQMLFDAADWCRKSLRNMQKCRDPRNDEPRTESGDKEDQTELEDGIARRALPQTIDFGEAQVDGGVAERRIVLRNGGELPLKMRWRVHPGPSKKDERGAREQMQNPFSLSPLSVELEPGIKQEFVFSFQPSSQNAIARHPAEANAELEVVDVTRGSLSFLSDLLAEGNAIADKAAPLPLWAAAVSRLGAPGTVGCRETVSARVLSLSLRGTPVDAKAVLAPSYLELQLLPSLTHTERLLLVNHGSCPAPFQLPPTAKLLEVRRSAAQASVRGQGGTSLREHTNEIGEELPVSHEEPRPQRACHPAGAPACHEARECLLLVDENDIDELSRRGSQHVRKHGCALQKL</sequence>
<feature type="region of interest" description="Disordered" evidence="1">
    <location>
        <begin position="1"/>
        <end position="109"/>
    </location>
</feature>
<accession>A0A2A9MPR4</accession>
<dbReference type="GO" id="GO:0015631">
    <property type="term" value="F:tubulin binding"/>
    <property type="evidence" value="ECO:0007669"/>
    <property type="project" value="TreeGrafter"/>
</dbReference>
<dbReference type="Gene3D" id="2.60.40.10">
    <property type="entry name" value="Immunoglobulins"/>
    <property type="match status" value="3"/>
</dbReference>
<protein>
    <recommendedName>
        <fullName evidence="4">Abnormal spindle-like microcephaly-associated protein ASH domain-containing protein</fullName>
    </recommendedName>
</protein>
<dbReference type="RefSeq" id="XP_029222375.1">
    <property type="nucleotide sequence ID" value="XM_029359462.1"/>
</dbReference>
<evidence type="ECO:0000256" key="1">
    <source>
        <dbReference type="SAM" id="MobiDB-lite"/>
    </source>
</evidence>
<dbReference type="PANTHER" id="PTHR46348:SF1">
    <property type="entry name" value="DELETED IN LUNG AND ESOPHAGEAL CANCER PROTEIN 1"/>
    <property type="match status" value="1"/>
</dbReference>
<dbReference type="VEuPathDB" id="ToxoDB:BESB_007070"/>
<feature type="region of interest" description="Disordered" evidence="1">
    <location>
        <begin position="142"/>
        <end position="195"/>
    </location>
</feature>
<feature type="compositionally biased region" description="Basic and acidic residues" evidence="1">
    <location>
        <begin position="770"/>
        <end position="789"/>
    </location>
</feature>
<dbReference type="GO" id="GO:0008285">
    <property type="term" value="P:negative regulation of cell population proliferation"/>
    <property type="evidence" value="ECO:0007669"/>
    <property type="project" value="InterPro"/>
</dbReference>
<feature type="compositionally biased region" description="Low complexity" evidence="1">
    <location>
        <begin position="93"/>
        <end position="109"/>
    </location>
</feature>
<evidence type="ECO:0000313" key="3">
    <source>
        <dbReference type="Proteomes" id="UP000224006"/>
    </source>
</evidence>
<feature type="region of interest" description="Disordered" evidence="1">
    <location>
        <begin position="658"/>
        <end position="679"/>
    </location>
</feature>
<dbReference type="AlphaFoldDB" id="A0A2A9MPR4"/>
<feature type="compositionally biased region" description="Polar residues" evidence="1">
    <location>
        <begin position="77"/>
        <end position="87"/>
    </location>
</feature>
<organism evidence="2 3">
    <name type="scientific">Besnoitia besnoiti</name>
    <name type="common">Apicomplexan protozoan</name>
    <dbReference type="NCBI Taxonomy" id="94643"/>
    <lineage>
        <taxon>Eukaryota</taxon>
        <taxon>Sar</taxon>
        <taxon>Alveolata</taxon>
        <taxon>Apicomplexa</taxon>
        <taxon>Conoidasida</taxon>
        <taxon>Coccidia</taxon>
        <taxon>Eucoccidiorida</taxon>
        <taxon>Eimeriorina</taxon>
        <taxon>Sarcocystidae</taxon>
        <taxon>Besnoitia</taxon>
    </lineage>
</organism>
<dbReference type="PANTHER" id="PTHR46348">
    <property type="entry name" value="DELETED IN LUNG AND ESOPHAGEAL CANCER PROTEIN 1"/>
    <property type="match status" value="1"/>
</dbReference>
<feature type="region of interest" description="Disordered" evidence="1">
    <location>
        <begin position="834"/>
        <end position="855"/>
    </location>
</feature>
<evidence type="ECO:0008006" key="4">
    <source>
        <dbReference type="Google" id="ProtNLM"/>
    </source>
</evidence>
<feature type="compositionally biased region" description="Low complexity" evidence="1">
    <location>
        <begin position="174"/>
        <end position="185"/>
    </location>
</feature>
<dbReference type="GO" id="GO:0005929">
    <property type="term" value="C:cilium"/>
    <property type="evidence" value="ECO:0007669"/>
    <property type="project" value="TreeGrafter"/>
</dbReference>
<feature type="compositionally biased region" description="Polar residues" evidence="1">
    <location>
        <begin position="142"/>
        <end position="157"/>
    </location>
</feature>
<feature type="region of interest" description="Disordered" evidence="1">
    <location>
        <begin position="513"/>
        <end position="541"/>
    </location>
</feature>
<dbReference type="InterPro" id="IPR013783">
    <property type="entry name" value="Ig-like_fold"/>
</dbReference>
<dbReference type="InterPro" id="IPR033304">
    <property type="entry name" value="DLEC1"/>
</dbReference>
<reference evidence="2 3" key="1">
    <citation type="submission" date="2017-09" db="EMBL/GenBank/DDBJ databases">
        <title>Genome sequencing of Besnoitia besnoiti strain Bb-Ger1.</title>
        <authorList>
            <person name="Schares G."/>
            <person name="Venepally P."/>
            <person name="Lorenzi H.A."/>
        </authorList>
    </citation>
    <scope>NUCLEOTIDE SEQUENCE [LARGE SCALE GENOMIC DNA]</scope>
    <source>
        <strain evidence="2 3">Bb-Ger1</strain>
    </source>
</reference>
<dbReference type="OrthoDB" id="330634at2759"/>
<dbReference type="STRING" id="94643.A0A2A9MPR4"/>
<comment type="caution">
    <text evidence="2">The sequence shown here is derived from an EMBL/GenBank/DDBJ whole genome shotgun (WGS) entry which is preliminary data.</text>
</comment>
<evidence type="ECO:0000313" key="2">
    <source>
        <dbReference type="EMBL" id="PFH38366.1"/>
    </source>
</evidence>
<name>A0A2A9MPR4_BESBE</name>
<keyword evidence="3" id="KW-1185">Reference proteome</keyword>
<feature type="region of interest" description="Disordered" evidence="1">
    <location>
        <begin position="252"/>
        <end position="289"/>
    </location>
</feature>
<dbReference type="KEGG" id="bbes:BESB_007070"/>
<dbReference type="GO" id="GO:0005737">
    <property type="term" value="C:cytoplasm"/>
    <property type="evidence" value="ECO:0007669"/>
    <property type="project" value="TreeGrafter"/>
</dbReference>
<proteinExistence type="predicted"/>
<dbReference type="EMBL" id="NWUJ01000001">
    <property type="protein sequence ID" value="PFH38366.1"/>
    <property type="molecule type" value="Genomic_DNA"/>
</dbReference>
<gene>
    <name evidence="2" type="ORF">BESB_007070</name>
</gene>
<feature type="compositionally biased region" description="Basic and acidic residues" evidence="1">
    <location>
        <begin position="271"/>
        <end position="281"/>
    </location>
</feature>
<dbReference type="GeneID" id="40305770"/>
<feature type="compositionally biased region" description="Polar residues" evidence="1">
    <location>
        <begin position="40"/>
        <end position="49"/>
    </location>
</feature>